<dbReference type="GO" id="GO:0003700">
    <property type="term" value="F:DNA-binding transcription factor activity"/>
    <property type="evidence" value="ECO:0007669"/>
    <property type="project" value="InterPro"/>
</dbReference>
<reference evidence="6 8" key="2">
    <citation type="submission" date="2019-10" db="EMBL/GenBank/DDBJ databases">
        <title>Genome Sequencing and assembly of Lactobacillus fermentum I2, a lactic acid bacteria.</title>
        <authorList>
            <person name="Lopes L.S."/>
            <person name="Persinoti G.F."/>
            <person name="Riano-Pachon D.M."/>
            <person name="Labate C.A."/>
        </authorList>
    </citation>
    <scope>NUCLEOTIDE SEQUENCE [LARGE SCALE GENOMIC DNA]</scope>
    <source>
        <strain evidence="6 8">I2</strain>
    </source>
</reference>
<feature type="domain" description="HTH arsR-type" evidence="4">
    <location>
        <begin position="14"/>
        <end position="106"/>
    </location>
</feature>
<dbReference type="PANTHER" id="PTHR43132">
    <property type="entry name" value="ARSENICAL RESISTANCE OPERON REPRESSOR ARSR-RELATED"/>
    <property type="match status" value="1"/>
</dbReference>
<dbReference type="PROSITE" id="PS50987">
    <property type="entry name" value="HTH_ARSR_2"/>
    <property type="match status" value="1"/>
</dbReference>
<evidence type="ECO:0000313" key="8">
    <source>
        <dbReference type="Proteomes" id="UP000466799"/>
    </source>
</evidence>
<dbReference type="GO" id="GO:0003677">
    <property type="term" value="F:DNA binding"/>
    <property type="evidence" value="ECO:0007669"/>
    <property type="project" value="UniProtKB-KW"/>
</dbReference>
<gene>
    <name evidence="5" type="ORF">BUW47_05365</name>
    <name evidence="6" type="ORF">GC247_06875</name>
</gene>
<dbReference type="EMBL" id="CP019030">
    <property type="protein sequence ID" value="APU45889.1"/>
    <property type="molecule type" value="Genomic_DNA"/>
</dbReference>
<evidence type="ECO:0000256" key="2">
    <source>
        <dbReference type="ARBA" id="ARBA00023125"/>
    </source>
</evidence>
<evidence type="ECO:0000256" key="1">
    <source>
        <dbReference type="ARBA" id="ARBA00023015"/>
    </source>
</evidence>
<dbReference type="CDD" id="cd00090">
    <property type="entry name" value="HTH_ARSR"/>
    <property type="match status" value="1"/>
</dbReference>
<dbReference type="InterPro" id="IPR051011">
    <property type="entry name" value="Metal_resp_trans_reg"/>
</dbReference>
<dbReference type="PRINTS" id="PR00778">
    <property type="entry name" value="HTHARSR"/>
</dbReference>
<dbReference type="InterPro" id="IPR001845">
    <property type="entry name" value="HTH_ArsR_DNA-bd_dom"/>
</dbReference>
<organism evidence="5 7">
    <name type="scientific">Limosilactobacillus fermentum</name>
    <name type="common">Lactobacillus fermentum</name>
    <dbReference type="NCBI Taxonomy" id="1613"/>
    <lineage>
        <taxon>Bacteria</taxon>
        <taxon>Bacillati</taxon>
        <taxon>Bacillota</taxon>
        <taxon>Bacilli</taxon>
        <taxon>Lactobacillales</taxon>
        <taxon>Lactobacillaceae</taxon>
        <taxon>Limosilactobacillus</taxon>
    </lineage>
</organism>
<dbReference type="InterPro" id="IPR036388">
    <property type="entry name" value="WH-like_DNA-bd_sf"/>
</dbReference>
<dbReference type="AlphaFoldDB" id="A0A1L7GVB2"/>
<reference evidence="5 7" key="1">
    <citation type="submission" date="2016-12" db="EMBL/GenBank/DDBJ databases">
        <title>Complete Genome Sequence of Lactobacillus fermentum Strain SNUV175, a Probiotic for Treatment of Bacterial Vaginosis.</title>
        <authorList>
            <person name="Lee S."/>
            <person name="You H.J."/>
            <person name="Kwon B."/>
            <person name="Ko G."/>
        </authorList>
    </citation>
    <scope>NUCLEOTIDE SEQUENCE [LARGE SCALE GENOMIC DNA]</scope>
    <source>
        <strain evidence="5 7">SNUV175</strain>
    </source>
</reference>
<evidence type="ECO:0000313" key="5">
    <source>
        <dbReference type="EMBL" id="APU45889.1"/>
    </source>
</evidence>
<protein>
    <submittedName>
        <fullName evidence="6">Metalloregulator ArsR/SmtB family transcription factor</fullName>
    </submittedName>
    <submittedName>
        <fullName evidence="5">Transcriptional regulator</fullName>
    </submittedName>
</protein>
<dbReference type="OrthoDB" id="9794330at2"/>
<dbReference type="EMBL" id="WHJL01000079">
    <property type="protein sequence ID" value="MPQ35600.1"/>
    <property type="molecule type" value="Genomic_DNA"/>
</dbReference>
<dbReference type="SUPFAM" id="SSF46785">
    <property type="entry name" value="Winged helix' DNA-binding domain"/>
    <property type="match status" value="1"/>
</dbReference>
<evidence type="ECO:0000256" key="3">
    <source>
        <dbReference type="ARBA" id="ARBA00023163"/>
    </source>
</evidence>
<keyword evidence="1" id="KW-0805">Transcription regulation</keyword>
<dbReference type="NCBIfam" id="NF033788">
    <property type="entry name" value="HTH_metalloreg"/>
    <property type="match status" value="1"/>
</dbReference>
<name>A0A1L7GVB2_LIMFE</name>
<keyword evidence="3" id="KW-0804">Transcription</keyword>
<dbReference type="Gene3D" id="1.10.10.10">
    <property type="entry name" value="Winged helix-like DNA-binding domain superfamily/Winged helix DNA-binding domain"/>
    <property type="match status" value="1"/>
</dbReference>
<dbReference type="Proteomes" id="UP000185427">
    <property type="component" value="Chromosome"/>
</dbReference>
<dbReference type="PANTHER" id="PTHR43132:SF2">
    <property type="entry name" value="ARSENICAL RESISTANCE OPERON REPRESSOR ARSR-RELATED"/>
    <property type="match status" value="1"/>
</dbReference>
<dbReference type="Pfam" id="PF01022">
    <property type="entry name" value="HTH_5"/>
    <property type="match status" value="1"/>
</dbReference>
<evidence type="ECO:0000313" key="7">
    <source>
        <dbReference type="Proteomes" id="UP000185427"/>
    </source>
</evidence>
<evidence type="ECO:0000259" key="4">
    <source>
        <dbReference type="PROSITE" id="PS50987"/>
    </source>
</evidence>
<dbReference type="Proteomes" id="UP000466799">
    <property type="component" value="Unassembled WGS sequence"/>
</dbReference>
<keyword evidence="2" id="KW-0238">DNA-binding</keyword>
<dbReference type="SMART" id="SM00418">
    <property type="entry name" value="HTH_ARSR"/>
    <property type="match status" value="1"/>
</dbReference>
<proteinExistence type="predicted"/>
<evidence type="ECO:0000313" key="6">
    <source>
        <dbReference type="EMBL" id="MPQ35600.1"/>
    </source>
</evidence>
<accession>A0A1L7GVB2</accession>
<sequence>MRGVVFMVTNEANTTIDALDQVSHLFKLMGHPKRLQLLYLLIQQSMTVSQISERLKWEQSAVSHQLQVLRKYQIVERVKNGRQVVYRLVDPLVMGIIADVVNEIRK</sequence>
<dbReference type="InterPro" id="IPR011991">
    <property type="entry name" value="ArsR-like_HTH"/>
</dbReference>
<dbReference type="InterPro" id="IPR036390">
    <property type="entry name" value="WH_DNA-bd_sf"/>
</dbReference>